<dbReference type="PIRSF" id="PIRSF019693">
    <property type="entry name" value="VAMP-associated"/>
    <property type="match status" value="1"/>
</dbReference>
<accession>A0AAN7W2Q2</accession>
<evidence type="ECO:0000256" key="5">
    <source>
        <dbReference type="ARBA" id="ARBA00023136"/>
    </source>
</evidence>
<dbReference type="Pfam" id="PF00635">
    <property type="entry name" value="Motile_Sperm"/>
    <property type="match status" value="1"/>
</dbReference>
<evidence type="ECO:0000256" key="1">
    <source>
        <dbReference type="ARBA" id="ARBA00004211"/>
    </source>
</evidence>
<keyword evidence="4 7" id="KW-1133">Transmembrane helix</keyword>
<dbReference type="GO" id="GO:0033149">
    <property type="term" value="F:FFAT motif binding"/>
    <property type="evidence" value="ECO:0007669"/>
    <property type="project" value="TreeGrafter"/>
</dbReference>
<dbReference type="EMBL" id="JAWIZZ010000045">
    <property type="protein sequence ID" value="KAK5779886.1"/>
    <property type="molecule type" value="Genomic_DNA"/>
</dbReference>
<dbReference type="GO" id="GO:0061817">
    <property type="term" value="P:endoplasmic reticulum-plasma membrane tethering"/>
    <property type="evidence" value="ECO:0007669"/>
    <property type="project" value="TreeGrafter"/>
</dbReference>
<dbReference type="GO" id="GO:0005886">
    <property type="term" value="C:plasma membrane"/>
    <property type="evidence" value="ECO:0007669"/>
    <property type="project" value="TreeGrafter"/>
</dbReference>
<evidence type="ECO:0000256" key="3">
    <source>
        <dbReference type="ARBA" id="ARBA00022692"/>
    </source>
</evidence>
<reference evidence="10" key="1">
    <citation type="submission" date="2023-07" db="EMBL/GenBank/DDBJ databases">
        <title>A draft genome of Kazachstania heterogenica Y-27499.</title>
        <authorList>
            <person name="Donic C."/>
            <person name="Kralova J.S."/>
            <person name="Fidel L."/>
            <person name="Ben-Dor S."/>
            <person name="Jung S."/>
        </authorList>
    </citation>
    <scope>NUCLEOTIDE SEQUENCE [LARGE SCALE GENOMIC DNA]</scope>
    <source>
        <strain evidence="10">Y27499</strain>
    </source>
</reference>
<feature type="compositionally biased region" description="Polar residues" evidence="6">
    <location>
        <begin position="168"/>
        <end position="186"/>
    </location>
</feature>
<evidence type="ECO:0000256" key="6">
    <source>
        <dbReference type="SAM" id="MobiDB-lite"/>
    </source>
</evidence>
<dbReference type="GO" id="GO:0005789">
    <property type="term" value="C:endoplasmic reticulum membrane"/>
    <property type="evidence" value="ECO:0007669"/>
    <property type="project" value="InterPro"/>
</dbReference>
<evidence type="ECO:0000313" key="9">
    <source>
        <dbReference type="EMBL" id="KAK5779886.1"/>
    </source>
</evidence>
<proteinExistence type="inferred from homology"/>
<dbReference type="InterPro" id="IPR016763">
    <property type="entry name" value="VAP"/>
</dbReference>
<dbReference type="GO" id="GO:0090158">
    <property type="term" value="P:endoplasmic reticulum membrane organization"/>
    <property type="evidence" value="ECO:0007669"/>
    <property type="project" value="TreeGrafter"/>
</dbReference>
<dbReference type="PANTHER" id="PTHR10809">
    <property type="entry name" value="VESICLE-ASSOCIATED MEMBRANE PROTEIN-ASSOCIATED PROTEIN"/>
    <property type="match status" value="1"/>
</dbReference>
<dbReference type="SUPFAM" id="SSF49354">
    <property type="entry name" value="PapD-like"/>
    <property type="match status" value="1"/>
</dbReference>
<dbReference type="Proteomes" id="UP001306508">
    <property type="component" value="Unassembled WGS sequence"/>
</dbReference>
<comment type="subcellular location">
    <subcellularLocation>
        <location evidence="1">Membrane</location>
        <topology evidence="1">Single-pass type IV membrane protein</topology>
    </subcellularLocation>
</comment>
<dbReference type="AlphaFoldDB" id="A0AAN7W2Q2"/>
<dbReference type="PANTHER" id="PTHR10809:SF6">
    <property type="entry name" value="AT11025P-RELATED"/>
    <property type="match status" value="1"/>
</dbReference>
<comment type="caution">
    <text evidence="9">The sequence shown here is derived from an EMBL/GenBank/DDBJ whole genome shotgun (WGS) entry which is preliminary data.</text>
</comment>
<keyword evidence="10" id="KW-1185">Reference proteome</keyword>
<evidence type="ECO:0000313" key="10">
    <source>
        <dbReference type="Proteomes" id="UP001306508"/>
    </source>
</evidence>
<sequence>MSSIEILPDVLEYKPPLTEQSTEYATITNNSSETIAFKVKTTAPKFYCVRPNAAVVAPGETVQIQVIFLGLAEEPSADTKCRDKFLVITLPAPHDLGDKSVAEAWPELEAEFGSQAISKKIKVKYAQNFEPEVADVKTNENKEETIPVGTKKEEEVAQEENMEERENTSSAEITPTSATTDLSTNQLEKKEEKQVPEDVKEHVPEKSAETISNNEVYQPQSSSFVPPIIVAIIVLLIALIVRKFYL</sequence>
<dbReference type="Gene3D" id="2.60.40.10">
    <property type="entry name" value="Immunoglobulins"/>
    <property type="match status" value="1"/>
</dbReference>
<feature type="region of interest" description="Disordered" evidence="6">
    <location>
        <begin position="137"/>
        <end position="214"/>
    </location>
</feature>
<protein>
    <recommendedName>
        <fullName evidence="8">MSP domain-containing protein</fullName>
    </recommendedName>
</protein>
<dbReference type="PROSITE" id="PS50202">
    <property type="entry name" value="MSP"/>
    <property type="match status" value="1"/>
</dbReference>
<gene>
    <name evidence="9" type="ORF">RI543_002425</name>
</gene>
<comment type="similarity">
    <text evidence="2">Belongs to the VAMP-associated protein (VAP) (TC 9.B.17) family.</text>
</comment>
<feature type="transmembrane region" description="Helical" evidence="7">
    <location>
        <begin position="224"/>
        <end position="241"/>
    </location>
</feature>
<evidence type="ECO:0000256" key="4">
    <source>
        <dbReference type="ARBA" id="ARBA00022989"/>
    </source>
</evidence>
<dbReference type="InterPro" id="IPR008962">
    <property type="entry name" value="PapD-like_sf"/>
</dbReference>
<organism evidence="9 10">
    <name type="scientific">Arxiozyma heterogenica</name>
    <dbReference type="NCBI Taxonomy" id="278026"/>
    <lineage>
        <taxon>Eukaryota</taxon>
        <taxon>Fungi</taxon>
        <taxon>Dikarya</taxon>
        <taxon>Ascomycota</taxon>
        <taxon>Saccharomycotina</taxon>
        <taxon>Saccharomycetes</taxon>
        <taxon>Saccharomycetales</taxon>
        <taxon>Saccharomycetaceae</taxon>
        <taxon>Arxiozyma</taxon>
    </lineage>
</organism>
<feature type="compositionally biased region" description="Basic and acidic residues" evidence="6">
    <location>
        <begin position="137"/>
        <end position="155"/>
    </location>
</feature>
<keyword evidence="3 7" id="KW-0812">Transmembrane</keyword>
<name>A0AAN7W2Q2_9SACH</name>
<evidence type="ECO:0000256" key="7">
    <source>
        <dbReference type="SAM" id="Phobius"/>
    </source>
</evidence>
<feature type="domain" description="MSP" evidence="8">
    <location>
        <begin position="3"/>
        <end position="126"/>
    </location>
</feature>
<dbReference type="InterPro" id="IPR013783">
    <property type="entry name" value="Ig-like_fold"/>
</dbReference>
<evidence type="ECO:0000259" key="8">
    <source>
        <dbReference type="PROSITE" id="PS50202"/>
    </source>
</evidence>
<dbReference type="InterPro" id="IPR000535">
    <property type="entry name" value="MSP_dom"/>
</dbReference>
<evidence type="ECO:0000256" key="2">
    <source>
        <dbReference type="ARBA" id="ARBA00008932"/>
    </source>
</evidence>
<keyword evidence="5 7" id="KW-0472">Membrane</keyword>
<feature type="compositionally biased region" description="Basic and acidic residues" evidence="6">
    <location>
        <begin position="187"/>
        <end position="208"/>
    </location>
</feature>